<dbReference type="Proteomes" id="UP000198548">
    <property type="component" value="Unassembled WGS sequence"/>
</dbReference>
<dbReference type="NCBIfam" id="TIGR02687">
    <property type="entry name" value="BREX-1 system phosphatase PglZ type A"/>
    <property type="match status" value="1"/>
</dbReference>
<dbReference type="EMBL" id="FOBL01000007">
    <property type="protein sequence ID" value="SEL69520.1"/>
    <property type="molecule type" value="Genomic_DNA"/>
</dbReference>
<dbReference type="InterPro" id="IPR014060">
    <property type="entry name" value="PglZ"/>
</dbReference>
<dbReference type="AlphaFoldDB" id="A0A1H7SA80"/>
<evidence type="ECO:0000313" key="4">
    <source>
        <dbReference type="Proteomes" id="UP000321425"/>
    </source>
</evidence>
<dbReference type="RefSeq" id="WP_177165454.1">
    <property type="nucleotide sequence ID" value="NZ_BJUX01000010.1"/>
</dbReference>
<organism evidence="2 3">
    <name type="scientific">Alkalibacterium putridalgicola</name>
    <dbReference type="NCBI Taxonomy" id="426703"/>
    <lineage>
        <taxon>Bacteria</taxon>
        <taxon>Bacillati</taxon>
        <taxon>Bacillota</taxon>
        <taxon>Bacilli</taxon>
        <taxon>Lactobacillales</taxon>
        <taxon>Carnobacteriaceae</taxon>
        <taxon>Alkalibacterium</taxon>
    </lineage>
</organism>
<dbReference type="STRING" id="426703.SAMN04488100_10777"/>
<proteinExistence type="predicted"/>
<evidence type="ECO:0000313" key="1">
    <source>
        <dbReference type="EMBL" id="GEK89127.1"/>
    </source>
</evidence>
<dbReference type="Pfam" id="PF08665">
    <property type="entry name" value="PglZ"/>
    <property type="match status" value="1"/>
</dbReference>
<accession>A0A1H7SA80</accession>
<dbReference type="EMBL" id="BJUX01000010">
    <property type="protein sequence ID" value="GEK89127.1"/>
    <property type="molecule type" value="Genomic_DNA"/>
</dbReference>
<reference evidence="1 4" key="2">
    <citation type="submission" date="2019-07" db="EMBL/GenBank/DDBJ databases">
        <title>Whole genome shotgun sequence of Alkalibacterium putridalgicola NBRC 103243.</title>
        <authorList>
            <person name="Hosoyama A."/>
            <person name="Uohara A."/>
            <person name="Ohji S."/>
            <person name="Ichikawa N."/>
        </authorList>
    </citation>
    <scope>NUCLEOTIDE SEQUENCE [LARGE SCALE GENOMIC DNA]</scope>
    <source>
        <strain evidence="1 4">NBRC 103243</strain>
    </source>
</reference>
<name>A0A1H7SA80_9LACT</name>
<reference evidence="2 3" key="1">
    <citation type="submission" date="2016-10" db="EMBL/GenBank/DDBJ databases">
        <authorList>
            <person name="de Groot N.N."/>
        </authorList>
    </citation>
    <scope>NUCLEOTIDE SEQUENCE [LARGE SCALE GENOMIC DNA]</scope>
    <source>
        <strain evidence="2 3">DSM 19182</strain>
    </source>
</reference>
<protein>
    <submittedName>
        <fullName evidence="1">DNA repair protein</fullName>
    </submittedName>
    <submittedName>
        <fullName evidence="2">TIGR02687 family protein</fullName>
    </submittedName>
</protein>
<evidence type="ECO:0000313" key="3">
    <source>
        <dbReference type="Proteomes" id="UP000198548"/>
    </source>
</evidence>
<keyword evidence="4" id="KW-1185">Reference proteome</keyword>
<sequence>MAEELLSRIETFYASPLKDVERRKILYLFDPEEAYADTIKTWAEEADAVELLTVTTHNFFQTNYLIEKELKDTHLFLYFAMERPPMEDNPLLDVLLYSEELKVDALSQLYLTLGIDPDNEEITAIIKEYPVFFRAKNRISQYKRLYNESPYHSAEVVDYAVFAALTKAPAATWMAVLIELFEEAASKENSKWDQLVKFGDEKRFWTMIDQLLGYNKDTSMNGSLSVNELMHQVFLTYLGTELSQSMPKELKPYMLEKSNQIVIFINQWMNTKNKESAFYFVSTVVESAWDFDNLLHDLPSETLAECETFKWFDHELIDRFVQSIQMHVSDSDRLLPLLAKRRNTIWFDHFQNSYSFLKWAIQLNHYTETFEGDWQVMAEPRKLWQYYSDQGYHVDTAYRKMTEYYDDLESDQKETVRPVKDQMERLYVNQYLNDFTKKWDLYFENTQTFDSTKLQTNFFDNEVKPYLAHDRRIVVIISDGLRYEAGKELYQELTKEKRFNGEIDWLQTELPSITSVGMASLLPHHSLEFQTDGTVLVDEMKTIGLANREAILKKNGHPEALALKATDIDQMTKDQLREKMAGKKLVYVYHNKVDAIGDHLPTENDVFKATRDSINDLIQLMNRLTGDVSIGAFLVTADHGYLYTRSAISSSDKVSVKNNLDAWVKNKRFILSEKEEDHYSGLSFTLSERLDNTGYITVPRGMNRFALKGGGYQYSHGGHLPQEMMVPLLRIKTDRSRNEIPEVDVSLISQTRTITNNIVWLSFLQTEPVSEQKKEKRLNLYFEDDKGRKISNELTLIADRENKASDERVYTEKFVLLNESYSSIDTHYFVMENANDEEDIIKERFKLDLIG</sequence>
<evidence type="ECO:0000313" key="2">
    <source>
        <dbReference type="EMBL" id="SEL69520.1"/>
    </source>
</evidence>
<dbReference type="InterPro" id="IPR017850">
    <property type="entry name" value="Alkaline_phosphatase_core_sf"/>
</dbReference>
<dbReference type="Proteomes" id="UP000321425">
    <property type="component" value="Unassembled WGS sequence"/>
</dbReference>
<gene>
    <name evidence="1" type="ORF">APU01nite_11660</name>
    <name evidence="2" type="ORF">SAMN04488100_10777</name>
</gene>
<dbReference type="SUPFAM" id="SSF53649">
    <property type="entry name" value="Alkaline phosphatase-like"/>
    <property type="match status" value="1"/>
</dbReference>